<dbReference type="SMART" id="SM00178">
    <property type="entry name" value="SAR"/>
    <property type="match status" value="1"/>
</dbReference>
<dbReference type="GO" id="GO:0016192">
    <property type="term" value="P:vesicle-mediated transport"/>
    <property type="evidence" value="ECO:0007669"/>
    <property type="project" value="UniProtKB-KW"/>
</dbReference>
<evidence type="ECO:0000256" key="7">
    <source>
        <dbReference type="ARBA" id="ARBA00022927"/>
    </source>
</evidence>
<evidence type="ECO:0000313" key="12">
    <source>
        <dbReference type="EMBL" id="KAB1226886.1"/>
    </source>
</evidence>
<comment type="similarity">
    <text evidence="2">Belongs to the small GTPase superfamily. Arf family.</text>
</comment>
<dbReference type="AlphaFoldDB" id="A0A6A1WQJ0"/>
<dbReference type="GO" id="GO:0015031">
    <property type="term" value="P:protein transport"/>
    <property type="evidence" value="ECO:0007669"/>
    <property type="project" value="UniProtKB-KW"/>
</dbReference>
<dbReference type="GO" id="GO:0005525">
    <property type="term" value="F:GTP binding"/>
    <property type="evidence" value="ECO:0007669"/>
    <property type="project" value="UniProtKB-KW"/>
</dbReference>
<dbReference type="GO" id="GO:0016004">
    <property type="term" value="F:phospholipase activator activity"/>
    <property type="evidence" value="ECO:0007669"/>
    <property type="project" value="UniProtKB-ARBA"/>
</dbReference>
<evidence type="ECO:0000256" key="10">
    <source>
        <dbReference type="ARBA" id="ARBA00023288"/>
    </source>
</evidence>
<keyword evidence="9 11" id="KW-0342">GTP-binding</keyword>
<evidence type="ECO:0000256" key="1">
    <source>
        <dbReference type="ARBA" id="ARBA00004555"/>
    </source>
</evidence>
<dbReference type="Pfam" id="PF00025">
    <property type="entry name" value="Arf"/>
    <property type="match status" value="1"/>
</dbReference>
<keyword evidence="4" id="KW-0519">Myristate</keyword>
<dbReference type="Proteomes" id="UP000516437">
    <property type="component" value="Chromosome 1"/>
</dbReference>
<evidence type="ECO:0000256" key="9">
    <source>
        <dbReference type="ARBA" id="ARBA00023134"/>
    </source>
</evidence>
<accession>A0A6A1WQJ0</accession>
<gene>
    <name evidence="12" type="ORF">CJ030_MR1G011831</name>
</gene>
<evidence type="ECO:0000256" key="2">
    <source>
        <dbReference type="ARBA" id="ARBA00010290"/>
    </source>
</evidence>
<dbReference type="GO" id="GO:0005794">
    <property type="term" value="C:Golgi apparatus"/>
    <property type="evidence" value="ECO:0007669"/>
    <property type="project" value="UniProtKB-SubCell"/>
</dbReference>
<keyword evidence="5 11" id="KW-0547">Nucleotide-binding</keyword>
<evidence type="ECO:0000256" key="6">
    <source>
        <dbReference type="ARBA" id="ARBA00022892"/>
    </source>
</evidence>
<dbReference type="EMBL" id="RXIC02000019">
    <property type="protein sequence ID" value="KAB1226886.1"/>
    <property type="molecule type" value="Genomic_DNA"/>
</dbReference>
<dbReference type="PROSITE" id="PS51417">
    <property type="entry name" value="ARF"/>
    <property type="match status" value="1"/>
</dbReference>
<dbReference type="CDD" id="cd00878">
    <property type="entry name" value="Arf_Arl"/>
    <property type="match status" value="1"/>
</dbReference>
<proteinExistence type="inferred from homology"/>
<keyword evidence="8" id="KW-0333">Golgi apparatus</keyword>
<dbReference type="InterPro" id="IPR027417">
    <property type="entry name" value="P-loop_NTPase"/>
</dbReference>
<protein>
    <submittedName>
        <fullName evidence="12">ADP-ribosylation factor 2-B</fullName>
    </submittedName>
</protein>
<evidence type="ECO:0000256" key="3">
    <source>
        <dbReference type="ARBA" id="ARBA00022448"/>
    </source>
</evidence>
<evidence type="ECO:0000256" key="5">
    <source>
        <dbReference type="ARBA" id="ARBA00022741"/>
    </source>
</evidence>
<dbReference type="InterPro" id="IPR024156">
    <property type="entry name" value="Small_GTPase_ARF"/>
</dbReference>
<keyword evidence="3" id="KW-0813">Transport</keyword>
<reference evidence="12 13" key="1">
    <citation type="journal article" date="2019" name="Plant Biotechnol. J.">
        <title>The red bayberry genome and genetic basis of sex determination.</title>
        <authorList>
            <person name="Jia H.M."/>
            <person name="Jia H.J."/>
            <person name="Cai Q.L."/>
            <person name="Wang Y."/>
            <person name="Zhao H.B."/>
            <person name="Yang W.F."/>
            <person name="Wang G.Y."/>
            <person name="Li Y.H."/>
            <person name="Zhan D.L."/>
            <person name="Shen Y.T."/>
            <person name="Niu Q.F."/>
            <person name="Chang L."/>
            <person name="Qiu J."/>
            <person name="Zhao L."/>
            <person name="Xie H.B."/>
            <person name="Fu W.Y."/>
            <person name="Jin J."/>
            <person name="Li X.W."/>
            <person name="Jiao Y."/>
            <person name="Zhou C.C."/>
            <person name="Tu T."/>
            <person name="Chai C.Y."/>
            <person name="Gao J.L."/>
            <person name="Fan L.J."/>
            <person name="van de Weg E."/>
            <person name="Wang J.Y."/>
            <person name="Gao Z.S."/>
        </authorList>
    </citation>
    <scope>NUCLEOTIDE SEQUENCE [LARGE SCALE GENOMIC DNA]</scope>
    <source>
        <tissue evidence="12">Leaves</tissue>
    </source>
</reference>
<keyword evidence="10" id="KW-0449">Lipoprotein</keyword>
<dbReference type="GO" id="GO:0003924">
    <property type="term" value="F:GTPase activity"/>
    <property type="evidence" value="ECO:0007669"/>
    <property type="project" value="InterPro"/>
</dbReference>
<feature type="binding site" evidence="11">
    <location>
        <begin position="178"/>
        <end position="180"/>
    </location>
    <ligand>
        <name>GTP</name>
        <dbReference type="ChEBI" id="CHEBI:37565"/>
    </ligand>
</feature>
<dbReference type="PANTHER" id="PTHR11711">
    <property type="entry name" value="ADP RIBOSYLATION FACTOR-RELATED"/>
    <property type="match status" value="1"/>
</dbReference>
<keyword evidence="6" id="KW-0931">ER-Golgi transport</keyword>
<organism evidence="12 13">
    <name type="scientific">Morella rubra</name>
    <name type="common">Chinese bayberry</name>
    <dbReference type="NCBI Taxonomy" id="262757"/>
    <lineage>
        <taxon>Eukaryota</taxon>
        <taxon>Viridiplantae</taxon>
        <taxon>Streptophyta</taxon>
        <taxon>Embryophyta</taxon>
        <taxon>Tracheophyta</taxon>
        <taxon>Spermatophyta</taxon>
        <taxon>Magnoliopsida</taxon>
        <taxon>eudicotyledons</taxon>
        <taxon>Gunneridae</taxon>
        <taxon>Pentapetalae</taxon>
        <taxon>rosids</taxon>
        <taxon>fabids</taxon>
        <taxon>Fagales</taxon>
        <taxon>Myricaceae</taxon>
        <taxon>Morella</taxon>
    </lineage>
</organism>
<keyword evidence="7" id="KW-0653">Protein transport</keyword>
<dbReference type="InterPro" id="IPR006689">
    <property type="entry name" value="Small_GTPase_ARF/SAR"/>
</dbReference>
<dbReference type="Gene3D" id="3.40.50.300">
    <property type="entry name" value="P-loop containing nucleotide triphosphate hydrolases"/>
    <property type="match status" value="1"/>
</dbReference>
<evidence type="ECO:0000256" key="8">
    <source>
        <dbReference type="ARBA" id="ARBA00023034"/>
    </source>
</evidence>
<dbReference type="SMART" id="SM00177">
    <property type="entry name" value="ARF"/>
    <property type="match status" value="1"/>
</dbReference>
<comment type="subcellular location">
    <subcellularLocation>
        <location evidence="1">Golgi apparatus</location>
    </subcellularLocation>
</comment>
<evidence type="ECO:0000256" key="4">
    <source>
        <dbReference type="ARBA" id="ARBA00022707"/>
    </source>
</evidence>
<name>A0A6A1WQJ0_9ROSI</name>
<evidence type="ECO:0000256" key="11">
    <source>
        <dbReference type="PIRSR" id="PIRSR606689-1"/>
    </source>
</evidence>
<keyword evidence="13" id="KW-1185">Reference proteome</keyword>
<comment type="caution">
    <text evidence="12">The sequence shown here is derived from an EMBL/GenBank/DDBJ whole genome shotgun (WGS) entry which is preliminary data.</text>
</comment>
<evidence type="ECO:0000313" key="13">
    <source>
        <dbReference type="Proteomes" id="UP000516437"/>
    </source>
</evidence>
<dbReference type="FunFam" id="3.40.50.300:FF:003500">
    <property type="entry name" value="ADP-ribosylation factor 1"/>
    <property type="match status" value="1"/>
</dbReference>
<dbReference type="SUPFAM" id="SSF52540">
    <property type="entry name" value="P-loop containing nucleoside triphosphate hydrolases"/>
    <property type="match status" value="1"/>
</dbReference>
<sequence>MTEIIVELVPLIEEAMVEAGAAVVEGTAVEGAVVEGAAVECVAVEAVEGAAVEGAAVEVAAKGPANALRDFAAKALTDFTTGVATGAGFIVGTEVLKMLKNKILGLPVETVESDGVKLITLDVGEKDKEPHFCDHAEYCVIFVVDSNDRDRISEAREELHRMLGEDNLRGKPLLVLANKDIPNAMSTSEITAKLGLTPLIQRPWHVQATCATSGGGLNEGFSWLIKNI</sequence>